<sequence length="73" mass="7129">MSQHEPPLPPGARGTTPLSGAPTAPASPGAQDDAAAAERQVADGSGEAATEIAGDAGRDGRAGRARAAARNLR</sequence>
<keyword evidence="3" id="KW-1185">Reference proteome</keyword>
<feature type="compositionally biased region" description="Pro residues" evidence="1">
    <location>
        <begin position="1"/>
        <end position="10"/>
    </location>
</feature>
<accession>A0A2C7AAN5</accession>
<feature type="compositionally biased region" description="Low complexity" evidence="1">
    <location>
        <begin position="14"/>
        <end position="44"/>
    </location>
</feature>
<organism evidence="2 3">
    <name type="scientific">Teichococcus rhizosphaerae</name>
    <dbReference type="NCBI Taxonomy" id="1335062"/>
    <lineage>
        <taxon>Bacteria</taxon>
        <taxon>Pseudomonadati</taxon>
        <taxon>Pseudomonadota</taxon>
        <taxon>Alphaproteobacteria</taxon>
        <taxon>Acetobacterales</taxon>
        <taxon>Roseomonadaceae</taxon>
        <taxon>Roseomonas</taxon>
    </lineage>
</organism>
<feature type="region of interest" description="Disordered" evidence="1">
    <location>
        <begin position="1"/>
        <end position="73"/>
    </location>
</feature>
<reference evidence="2 3" key="1">
    <citation type="submission" date="2017-10" db="EMBL/GenBank/DDBJ databases">
        <authorList>
            <person name="Banno H."/>
            <person name="Chua N.-H."/>
        </authorList>
    </citation>
    <scope>NUCLEOTIDE SEQUENCE [LARGE SCALE GENOMIC DNA]</scope>
    <source>
        <strain evidence="2 3">YW11</strain>
    </source>
</reference>
<evidence type="ECO:0000313" key="3">
    <source>
        <dbReference type="Proteomes" id="UP000223527"/>
    </source>
</evidence>
<evidence type="ECO:0000313" key="2">
    <source>
        <dbReference type="EMBL" id="PHK95109.1"/>
    </source>
</evidence>
<name>A0A2C7AAN5_9PROT</name>
<comment type="caution">
    <text evidence="2">The sequence shown here is derived from an EMBL/GenBank/DDBJ whole genome shotgun (WGS) entry which is preliminary data.</text>
</comment>
<dbReference type="Proteomes" id="UP000223527">
    <property type="component" value="Unassembled WGS sequence"/>
</dbReference>
<protein>
    <submittedName>
        <fullName evidence="2">Uncharacterized protein</fullName>
    </submittedName>
</protein>
<dbReference type="EMBL" id="PDNU01000015">
    <property type="protein sequence ID" value="PHK95109.1"/>
    <property type="molecule type" value="Genomic_DNA"/>
</dbReference>
<proteinExistence type="predicted"/>
<gene>
    <name evidence="2" type="ORF">CR162_10205</name>
</gene>
<dbReference type="AlphaFoldDB" id="A0A2C7AAN5"/>
<dbReference type="RefSeq" id="WP_099095442.1">
    <property type="nucleotide sequence ID" value="NZ_PDNU01000015.1"/>
</dbReference>
<evidence type="ECO:0000256" key="1">
    <source>
        <dbReference type="SAM" id="MobiDB-lite"/>
    </source>
</evidence>